<gene>
    <name evidence="3" type="ORF">GCM10022218_25040</name>
</gene>
<reference evidence="4" key="1">
    <citation type="journal article" date="2019" name="Int. J. Syst. Evol. Microbiol.">
        <title>The Global Catalogue of Microorganisms (GCM) 10K type strain sequencing project: providing services to taxonomists for standard genome sequencing and annotation.</title>
        <authorList>
            <consortium name="The Broad Institute Genomics Platform"/>
            <consortium name="The Broad Institute Genome Sequencing Center for Infectious Disease"/>
            <person name="Wu L."/>
            <person name="Ma J."/>
        </authorList>
    </citation>
    <scope>NUCLEOTIDE SEQUENCE [LARGE SCALE GENOMIC DNA]</scope>
    <source>
        <strain evidence="4">JCM 16722</strain>
    </source>
</reference>
<protein>
    <recommendedName>
        <fullName evidence="2">DUF3592 domain-containing protein</fullName>
    </recommendedName>
</protein>
<comment type="caution">
    <text evidence="3">The sequence shown here is derived from an EMBL/GenBank/DDBJ whole genome shotgun (WGS) entry which is preliminary data.</text>
</comment>
<proteinExistence type="predicted"/>
<evidence type="ECO:0000313" key="4">
    <source>
        <dbReference type="Proteomes" id="UP001500167"/>
    </source>
</evidence>
<keyword evidence="1" id="KW-0472">Membrane</keyword>
<evidence type="ECO:0000259" key="2">
    <source>
        <dbReference type="Pfam" id="PF12158"/>
    </source>
</evidence>
<sequence length="142" mass="16615">MFDINRKNMWQYYLMVGLGLVLLFFAFLTFRNVLLFLKKAEKTTATVIRLRIIESDGEVYSPIFRFRTWDENEYEYELAEASNPASWSVGETETIIYDPADPTKAQLYTYFRVFAWPLILLSIALPLLVVGLGFFIAELYLK</sequence>
<dbReference type="InterPro" id="IPR021994">
    <property type="entry name" value="DUF3592"/>
</dbReference>
<evidence type="ECO:0000256" key="1">
    <source>
        <dbReference type="SAM" id="Phobius"/>
    </source>
</evidence>
<evidence type="ECO:0000313" key="3">
    <source>
        <dbReference type="EMBL" id="GAA4176978.1"/>
    </source>
</evidence>
<organism evidence="3 4">
    <name type="scientific">Sphingobacterium ginsenosidimutans</name>
    <dbReference type="NCBI Taxonomy" id="687845"/>
    <lineage>
        <taxon>Bacteria</taxon>
        <taxon>Pseudomonadati</taxon>
        <taxon>Bacteroidota</taxon>
        <taxon>Sphingobacteriia</taxon>
        <taxon>Sphingobacteriales</taxon>
        <taxon>Sphingobacteriaceae</taxon>
        <taxon>Sphingobacterium</taxon>
    </lineage>
</organism>
<feature type="transmembrane region" description="Helical" evidence="1">
    <location>
        <begin position="12"/>
        <end position="30"/>
    </location>
</feature>
<feature type="transmembrane region" description="Helical" evidence="1">
    <location>
        <begin position="114"/>
        <end position="141"/>
    </location>
</feature>
<keyword evidence="1" id="KW-0812">Transmembrane</keyword>
<feature type="domain" description="DUF3592" evidence="2">
    <location>
        <begin position="43"/>
        <end position="110"/>
    </location>
</feature>
<dbReference type="Pfam" id="PF12158">
    <property type="entry name" value="DUF3592"/>
    <property type="match status" value="1"/>
</dbReference>
<name>A0ABP8A3T5_9SPHI</name>
<keyword evidence="1" id="KW-1133">Transmembrane helix</keyword>
<accession>A0ABP8A3T5</accession>
<dbReference type="EMBL" id="BAAAZK010000007">
    <property type="protein sequence ID" value="GAA4176978.1"/>
    <property type="molecule type" value="Genomic_DNA"/>
</dbReference>
<dbReference type="Proteomes" id="UP001500167">
    <property type="component" value="Unassembled WGS sequence"/>
</dbReference>
<keyword evidence="4" id="KW-1185">Reference proteome</keyword>